<organism evidence="2">
    <name type="scientific">uncultured Bdellovibrionales bacterium</name>
    <dbReference type="NCBI Taxonomy" id="395355"/>
    <lineage>
        <taxon>Bacteria</taxon>
        <taxon>Pseudomonadati</taxon>
        <taxon>Bdellovibrionota</taxon>
        <taxon>Bdellovibrionia</taxon>
        <taxon>Bdellovibrionales</taxon>
        <taxon>environmental samples</taxon>
    </lineage>
</organism>
<accession>A0A977T6U7</accession>
<feature type="region of interest" description="Disordered" evidence="1">
    <location>
        <begin position="42"/>
        <end position="62"/>
    </location>
</feature>
<proteinExistence type="predicted"/>
<gene>
    <name evidence="2" type="ORF">tmp_000006</name>
</gene>
<reference evidence="2" key="1">
    <citation type="journal article" date="2022" name="bioRxiv">
        <title>Energy transfer in ubiquitous rhodopsin pumps with xanthophyll antennas.</title>
        <authorList>
            <person name="Chazan A."/>
            <person name="Das I."/>
            <person name="Fujiwara T."/>
            <person name="Murakoshi S."/>
            <person name="Shihoya W."/>
            <person name="Rozenberg A."/>
            <person name="Molina-Marquez A."/>
            <person name="Larom S."/>
            <person name="Pushkarev A."/>
            <person name="Malakar P."/>
            <person name="Ruhman S."/>
            <person name="Hasegawa M."/>
            <person name="Tsukamoto Y."/>
            <person name="Ishizuka T."/>
            <person name="Konno M."/>
            <person name="Nagata T."/>
            <person name="Inoue K."/>
            <person name="Mizuno Y."/>
            <person name="Katayama K."/>
            <person name="Abe-Yoshizumi R."/>
            <person name="Kandori H."/>
            <person name="Leon R.M."/>
            <person name="Yoshizawa S."/>
            <person name="Sheves M."/>
            <person name="Nureki O."/>
            <person name="Beja O."/>
        </authorList>
    </citation>
    <scope>NUCLEOTIDE SEQUENCE</scope>
</reference>
<sequence length="299" mass="32173">MLPLGANENLKGVLSMSLKCWICAVVALMSLTSIWANPSHDATKSQLKENDHPRASREVEDEKLWSARMGDKSSSGIYRQLFIYTPEKLTQVEFRLGDADNWDKMKAFSTEEGFAYGTESFLPTAPGQKFTVRGINEKGERVTQLVTVQTPDGLTLSVKKLKVEDAKTFEIAAPIQTQTSRVLQLAQSNVGRTVGSGDCSALKGGQRIGTLGGGGAGMEKLAPGMVLRLSPGASLYGSMGRFNVSSLGHYVVVESVQPDGTMTFLDQNWLGGSSAGRKVRRATANLRSLNGSATIYSGD</sequence>
<dbReference type="AlphaFoldDB" id="A0A977T6U7"/>
<evidence type="ECO:0000256" key="1">
    <source>
        <dbReference type="SAM" id="MobiDB-lite"/>
    </source>
</evidence>
<name>A0A977T6U7_9BACT</name>
<evidence type="ECO:0000313" key="2">
    <source>
        <dbReference type="EMBL" id="UXP70927.1"/>
    </source>
</evidence>
<protein>
    <submittedName>
        <fullName evidence="2">Uncharacterized protein</fullName>
    </submittedName>
</protein>
<dbReference type="EMBL" id="OP056329">
    <property type="protein sequence ID" value="UXP70927.1"/>
    <property type="molecule type" value="Genomic_DNA"/>
</dbReference>